<evidence type="ECO:0000256" key="9">
    <source>
        <dbReference type="ARBA" id="ARBA00025687"/>
    </source>
</evidence>
<protein>
    <recommendedName>
        <fullName evidence="3 11">Mediator of RNA polymerase II transcription subunit 9</fullName>
    </recommendedName>
    <alternativeName>
        <fullName evidence="10 11">Mediator complex subunit 9</fullName>
    </alternativeName>
</protein>
<dbReference type="SUPFAM" id="SSF140718">
    <property type="entry name" value="Mediator hinge subcomplex-like"/>
    <property type="match status" value="1"/>
</dbReference>
<evidence type="ECO:0000256" key="11">
    <source>
        <dbReference type="RuleBase" id="RU364145"/>
    </source>
</evidence>
<dbReference type="PANTHER" id="PTHR20844">
    <property type="entry name" value="MEDIATOR OF RNA POLYMERASE II TRANSCRIPTION, SUBUNIT 9"/>
    <property type="match status" value="1"/>
</dbReference>
<evidence type="ECO:0000256" key="6">
    <source>
        <dbReference type="ARBA" id="ARBA00023159"/>
    </source>
</evidence>
<comment type="function">
    <text evidence="9 11">Component of the Mediator complex, a coactivator involved in the regulated transcription of nearly all RNA polymerase II-dependent genes. Mediator functions as a bridge to convey information from gene-specific regulatory proteins to the basal RNA polymerase II transcription machinery. Mediator is recruited to promoters by direct interactions with regulatory proteins and serves as a scaffold for the assembly of a functional preinitiation complex with RNA polymerase II and the general transcription factors.</text>
</comment>
<comment type="subcellular location">
    <subcellularLocation>
        <location evidence="1 11">Nucleus</location>
    </subcellularLocation>
</comment>
<evidence type="ECO:0000313" key="13">
    <source>
        <dbReference type="Proteomes" id="UP000677054"/>
    </source>
</evidence>
<dbReference type="GO" id="GO:0003712">
    <property type="term" value="F:transcription coregulator activity"/>
    <property type="evidence" value="ECO:0007669"/>
    <property type="project" value="InterPro"/>
</dbReference>
<dbReference type="GO" id="GO:0006357">
    <property type="term" value="P:regulation of transcription by RNA polymerase II"/>
    <property type="evidence" value="ECO:0007669"/>
    <property type="project" value="InterPro"/>
</dbReference>
<dbReference type="EMBL" id="CAJPEV010000512">
    <property type="protein sequence ID" value="CAG0886000.1"/>
    <property type="molecule type" value="Genomic_DNA"/>
</dbReference>
<evidence type="ECO:0000256" key="1">
    <source>
        <dbReference type="ARBA" id="ARBA00004123"/>
    </source>
</evidence>
<organism evidence="12">
    <name type="scientific">Darwinula stevensoni</name>
    <dbReference type="NCBI Taxonomy" id="69355"/>
    <lineage>
        <taxon>Eukaryota</taxon>
        <taxon>Metazoa</taxon>
        <taxon>Ecdysozoa</taxon>
        <taxon>Arthropoda</taxon>
        <taxon>Crustacea</taxon>
        <taxon>Oligostraca</taxon>
        <taxon>Ostracoda</taxon>
        <taxon>Podocopa</taxon>
        <taxon>Podocopida</taxon>
        <taxon>Darwinulocopina</taxon>
        <taxon>Darwinuloidea</taxon>
        <taxon>Darwinulidae</taxon>
        <taxon>Darwinula</taxon>
    </lineage>
</organism>
<accession>A0A7R8X4G5</accession>
<keyword evidence="7 11" id="KW-0804">Transcription</keyword>
<dbReference type="Proteomes" id="UP000677054">
    <property type="component" value="Unassembled WGS sequence"/>
</dbReference>
<dbReference type="EMBL" id="LR900029">
    <property type="protein sequence ID" value="CAD7243852.1"/>
    <property type="molecule type" value="Genomic_DNA"/>
</dbReference>
<name>A0A7R8X4G5_9CRUS</name>
<dbReference type="InterPro" id="IPR011425">
    <property type="entry name" value="Med9"/>
</dbReference>
<evidence type="ECO:0000256" key="10">
    <source>
        <dbReference type="ARBA" id="ARBA00031260"/>
    </source>
</evidence>
<keyword evidence="5" id="KW-0175">Coiled coil</keyword>
<dbReference type="PANTHER" id="PTHR20844:SF0">
    <property type="entry name" value="MEDIATOR OF RNA POLYMERASE II TRANSCRIPTION SUBUNIT 9"/>
    <property type="match status" value="1"/>
</dbReference>
<dbReference type="OrthoDB" id="5950777at2759"/>
<sequence>MATPMYGSANAARAEELDVEFLGIIYEIIRSIDRDPIDSAQKARDTQDTTHKILELNNKLQQCREQIQKLPGIECSKEEQLKRLEALRKQLILKKELLLKYRNIRRFMMLRWLLHRILNNEQLIEKLSQSYPIRRAAQMTAYLYNRAKMAQDDISGSDAVKRLSERKNSFVQ</sequence>
<comment type="similarity">
    <text evidence="2 11">Belongs to the Mediator complex subunit 9 family.</text>
</comment>
<dbReference type="GO" id="GO:0016592">
    <property type="term" value="C:mediator complex"/>
    <property type="evidence" value="ECO:0007669"/>
    <property type="project" value="InterPro"/>
</dbReference>
<gene>
    <name evidence="11" type="primary">MED9</name>
    <name evidence="12" type="ORF">DSTB1V02_LOCUS3763</name>
</gene>
<dbReference type="Pfam" id="PF07544">
    <property type="entry name" value="Med9"/>
    <property type="match status" value="1"/>
</dbReference>
<keyword evidence="4 11" id="KW-0805">Transcription regulation</keyword>
<keyword evidence="8 11" id="KW-0539">Nucleus</keyword>
<feature type="non-terminal residue" evidence="12">
    <location>
        <position position="172"/>
    </location>
</feature>
<evidence type="ECO:0000256" key="8">
    <source>
        <dbReference type="ARBA" id="ARBA00023242"/>
    </source>
</evidence>
<dbReference type="InterPro" id="IPR037212">
    <property type="entry name" value="Med7/Med21-like"/>
</dbReference>
<evidence type="ECO:0000256" key="3">
    <source>
        <dbReference type="ARBA" id="ARBA00020636"/>
    </source>
</evidence>
<reference evidence="12" key="1">
    <citation type="submission" date="2020-11" db="EMBL/GenBank/DDBJ databases">
        <authorList>
            <person name="Tran Van P."/>
        </authorList>
    </citation>
    <scope>NUCLEOTIDE SEQUENCE</scope>
</reference>
<dbReference type="AlphaFoldDB" id="A0A7R8X4G5"/>
<proteinExistence type="inferred from homology"/>
<keyword evidence="13" id="KW-1185">Reference proteome</keyword>
<evidence type="ECO:0000256" key="7">
    <source>
        <dbReference type="ARBA" id="ARBA00023163"/>
    </source>
</evidence>
<evidence type="ECO:0000256" key="2">
    <source>
        <dbReference type="ARBA" id="ARBA00008089"/>
    </source>
</evidence>
<dbReference type="InterPro" id="IPR039242">
    <property type="entry name" value="MED9_metazoa"/>
</dbReference>
<evidence type="ECO:0000256" key="5">
    <source>
        <dbReference type="ARBA" id="ARBA00023054"/>
    </source>
</evidence>
<keyword evidence="6 11" id="KW-0010">Activator</keyword>
<evidence type="ECO:0000313" key="12">
    <source>
        <dbReference type="EMBL" id="CAD7243852.1"/>
    </source>
</evidence>
<evidence type="ECO:0000256" key="4">
    <source>
        <dbReference type="ARBA" id="ARBA00023015"/>
    </source>
</evidence>
<comment type="subunit">
    <text evidence="11">Component of the Mediator complex.</text>
</comment>